<dbReference type="Proteomes" id="UP000069906">
    <property type="component" value="Chromosome"/>
</dbReference>
<dbReference type="Pfam" id="PF23954">
    <property type="entry name" value="DUF7283"/>
    <property type="match status" value="1"/>
</dbReference>
<dbReference type="EMBL" id="CP008874">
    <property type="protein sequence ID" value="AKH97092.1"/>
    <property type="molecule type" value="Genomic_DNA"/>
</dbReference>
<protein>
    <submittedName>
        <fullName evidence="1">Uncharacterized protein</fullName>
    </submittedName>
</protein>
<evidence type="ECO:0000313" key="1">
    <source>
        <dbReference type="EMBL" id="AKH97092.1"/>
    </source>
</evidence>
<sequence>MNAVPADGPFVWIALLVVSASVLGVVTALPSAPPPDAARVATAVDEVAATDHAASAIVPLEATKIRVETTEIGLRDAGGTAHASFNFGPVTPAPRDSALSEVAAGATPARAFDSPSAFAAALERARSGDHDWEPAGEELRIRRVQYGEVEGVLVGQ</sequence>
<proteinExistence type="predicted"/>
<dbReference type="KEGG" id="hsu:HLASF_0596"/>
<name>A0A0F7P8L3_9EURY</name>
<accession>A0A0F7P8L3</accession>
<organism evidence="1 2">
    <name type="scientific">Halanaeroarchaeum sulfurireducens</name>
    <dbReference type="NCBI Taxonomy" id="1604004"/>
    <lineage>
        <taxon>Archaea</taxon>
        <taxon>Methanobacteriati</taxon>
        <taxon>Methanobacteriota</taxon>
        <taxon>Stenosarchaea group</taxon>
        <taxon>Halobacteria</taxon>
        <taxon>Halobacteriales</taxon>
        <taxon>Halobacteriaceae</taxon>
        <taxon>Halanaeroarchaeum</taxon>
    </lineage>
</organism>
<evidence type="ECO:0000313" key="2">
    <source>
        <dbReference type="Proteomes" id="UP000069906"/>
    </source>
</evidence>
<dbReference type="RefSeq" id="WP_050047893.1">
    <property type="nucleotide sequence ID" value="NZ_CP008874.1"/>
</dbReference>
<dbReference type="GeneID" id="25158789"/>
<gene>
    <name evidence="1" type="ORF">HLASF_0596</name>
</gene>
<keyword evidence="2" id="KW-1185">Reference proteome</keyword>
<dbReference type="InterPro" id="IPR055707">
    <property type="entry name" value="DUF7283"/>
</dbReference>
<reference evidence="1 2" key="1">
    <citation type="journal article" date="2015" name="ISME J.">
        <title>Elemental sulfur and acetate can support life of a novel strictly anaerobic haloarchaeon.</title>
        <authorList>
            <person name="Sorokin D.Y."/>
            <person name="Kublanov I.V."/>
            <person name="Gavrilov S.N."/>
            <person name="Rojo D."/>
            <person name="Roman P."/>
            <person name="Golyshin P.N."/>
            <person name="Slepak V.Z."/>
            <person name="Smedile F."/>
            <person name="Ferrer M."/>
            <person name="Messina E."/>
            <person name="La Cono V."/>
            <person name="Yakimov M.M."/>
        </authorList>
    </citation>
    <scope>NUCLEOTIDE SEQUENCE [LARGE SCALE GENOMIC DNA]</scope>
    <source>
        <strain evidence="1 2">HSR2</strain>
    </source>
</reference>
<dbReference type="AlphaFoldDB" id="A0A0F7P8L3"/>
<dbReference type="OrthoDB" id="157493at2157"/>
<dbReference type="HOGENOM" id="CLU_1615280_0_0_2"/>